<evidence type="ECO:0000256" key="1">
    <source>
        <dbReference type="SAM" id="Coils"/>
    </source>
</evidence>
<dbReference type="AlphaFoldDB" id="A0AAE2YSH5"/>
<protein>
    <submittedName>
        <fullName evidence="3">Pilus assembly protein PilN</fullName>
    </submittedName>
</protein>
<comment type="caution">
    <text evidence="3">The sequence shown here is derived from an EMBL/GenBank/DDBJ whole genome shotgun (WGS) entry which is preliminary data.</text>
</comment>
<keyword evidence="2" id="KW-0812">Transmembrane</keyword>
<reference evidence="3" key="1">
    <citation type="journal article" date="2021" name="ISME J.">
        <title>Genomic evolution of the class Acidithiobacillia: deep-branching Proteobacteria living in extreme acidic conditions.</title>
        <authorList>
            <person name="Moya-Beltran A."/>
            <person name="Beard S."/>
            <person name="Rojas-Villalobos C."/>
            <person name="Issotta F."/>
            <person name="Gallardo Y."/>
            <person name="Ulloa R."/>
            <person name="Giaveno A."/>
            <person name="Degli Esposti M."/>
            <person name="Johnson D.B."/>
            <person name="Quatrini R."/>
        </authorList>
    </citation>
    <scope>NUCLEOTIDE SEQUENCE</scope>
    <source>
        <strain evidence="3">VAN18-1</strain>
    </source>
</reference>
<dbReference type="EMBL" id="JAAXYO010000180">
    <property type="protein sequence ID" value="MBU2788985.1"/>
    <property type="molecule type" value="Genomic_DNA"/>
</dbReference>
<dbReference type="RefSeq" id="WP_215872427.1">
    <property type="nucleotide sequence ID" value="NZ_JAAXYO010000180.1"/>
</dbReference>
<keyword evidence="4" id="KW-1185">Reference proteome</keyword>
<feature type="coiled-coil region" evidence="1">
    <location>
        <begin position="57"/>
        <end position="84"/>
    </location>
</feature>
<dbReference type="InterPro" id="IPR007813">
    <property type="entry name" value="PilN"/>
</dbReference>
<dbReference type="PANTHER" id="PTHR40278">
    <property type="entry name" value="DNA UTILIZATION PROTEIN HOFN"/>
    <property type="match status" value="1"/>
</dbReference>
<keyword evidence="2" id="KW-1133">Transmembrane helix</keyword>
<dbReference type="GO" id="GO:0043107">
    <property type="term" value="P:type IV pilus-dependent motility"/>
    <property type="evidence" value="ECO:0007669"/>
    <property type="project" value="TreeGrafter"/>
</dbReference>
<feature type="transmembrane region" description="Helical" evidence="2">
    <location>
        <begin position="20"/>
        <end position="39"/>
    </location>
</feature>
<keyword evidence="1" id="KW-0175">Coiled coil</keyword>
<keyword evidence="2" id="KW-0472">Membrane</keyword>
<organism evidence="3 4">
    <name type="scientific">Igneacidithiobacillus copahuensis</name>
    <dbReference type="NCBI Taxonomy" id="2724909"/>
    <lineage>
        <taxon>Bacteria</taxon>
        <taxon>Pseudomonadati</taxon>
        <taxon>Pseudomonadota</taxon>
        <taxon>Acidithiobacillia</taxon>
        <taxon>Acidithiobacillales</taxon>
        <taxon>Acidithiobacillaceae</taxon>
        <taxon>Igneacidithiobacillus</taxon>
    </lineage>
</organism>
<evidence type="ECO:0000313" key="4">
    <source>
        <dbReference type="Proteomes" id="UP001197378"/>
    </source>
</evidence>
<gene>
    <name evidence="3" type="ORF">HFQ13_12365</name>
</gene>
<sequence length="191" mass="21413">MIFINLLPHRETKRKQQQQIFLAGLLLVLIVAAAIYYGIYQVFVGRVQAEQQKIVYLQGVTQQLDQKIASIADLRKKRDALLAREKIISTLQGRRDLSVRIFNSLAAITPQGVFLTKLQQQGNNVSLSGYAEGNDQVAEFMRKIETSGVFDKPTLDIISKAQLGGAEVNQFTLQMQTRLPKAKSEQTHDLG</sequence>
<name>A0AAE2YSH5_9PROT</name>
<evidence type="ECO:0000256" key="2">
    <source>
        <dbReference type="SAM" id="Phobius"/>
    </source>
</evidence>
<dbReference type="Proteomes" id="UP001197378">
    <property type="component" value="Unassembled WGS sequence"/>
</dbReference>
<dbReference type="GO" id="GO:0043683">
    <property type="term" value="P:type IV pilus assembly"/>
    <property type="evidence" value="ECO:0007669"/>
    <property type="project" value="TreeGrafter"/>
</dbReference>
<dbReference type="Pfam" id="PF05137">
    <property type="entry name" value="PilN"/>
    <property type="match status" value="1"/>
</dbReference>
<dbReference type="PANTHER" id="PTHR40278:SF2">
    <property type="entry name" value="TYPE IV PILUS INNER MEMBRANE COMPONENT PILN"/>
    <property type="match status" value="1"/>
</dbReference>
<accession>A0AAE2YSH5</accession>
<evidence type="ECO:0000313" key="3">
    <source>
        <dbReference type="EMBL" id="MBU2788985.1"/>
    </source>
</evidence>
<dbReference type="InterPro" id="IPR052534">
    <property type="entry name" value="Extracell_DNA_Util/SecSys_Comp"/>
</dbReference>
<proteinExistence type="predicted"/>